<name>A0AAE0C4U8_9CHLO</name>
<proteinExistence type="predicted"/>
<sequence length="143" mass="15916">MGGVELVLALTVHGAQAWVSKRKTKKSSRFDDSFVLNMPTRCGREEEGVTAAVGKRRGVISEYSRNVKRCREAGTSTKGGLWKKITEYVHNVSESGTVSPAEGKQLKKMAQQQDEALRLLYVSAQHSLVRFVHDAKEVLQELK</sequence>
<reference evidence="2 3" key="1">
    <citation type="journal article" date="2015" name="Genome Biol. Evol.">
        <title>Comparative Genomics of a Bacterivorous Green Alga Reveals Evolutionary Causalities and Consequences of Phago-Mixotrophic Mode of Nutrition.</title>
        <authorList>
            <person name="Burns J.A."/>
            <person name="Paasch A."/>
            <person name="Narechania A."/>
            <person name="Kim E."/>
        </authorList>
    </citation>
    <scope>NUCLEOTIDE SEQUENCE [LARGE SCALE GENOMIC DNA]</scope>
    <source>
        <strain evidence="2 3">PLY_AMNH</strain>
    </source>
</reference>
<keyword evidence="3" id="KW-1185">Reference proteome</keyword>
<evidence type="ECO:0000313" key="3">
    <source>
        <dbReference type="Proteomes" id="UP001190700"/>
    </source>
</evidence>
<dbReference type="Proteomes" id="UP001190700">
    <property type="component" value="Unassembled WGS sequence"/>
</dbReference>
<organism evidence="2 3">
    <name type="scientific">Cymbomonas tetramitiformis</name>
    <dbReference type="NCBI Taxonomy" id="36881"/>
    <lineage>
        <taxon>Eukaryota</taxon>
        <taxon>Viridiplantae</taxon>
        <taxon>Chlorophyta</taxon>
        <taxon>Pyramimonadophyceae</taxon>
        <taxon>Pyramimonadales</taxon>
        <taxon>Pyramimonadaceae</taxon>
        <taxon>Cymbomonas</taxon>
    </lineage>
</organism>
<gene>
    <name evidence="2" type="ORF">CYMTET_42077</name>
</gene>
<accession>A0AAE0C4U8</accession>
<dbReference type="EMBL" id="LGRX02028066">
    <property type="protein sequence ID" value="KAK3248458.1"/>
    <property type="molecule type" value="Genomic_DNA"/>
</dbReference>
<feature type="chain" id="PRO_5042006238" evidence="1">
    <location>
        <begin position="18"/>
        <end position="143"/>
    </location>
</feature>
<feature type="signal peptide" evidence="1">
    <location>
        <begin position="1"/>
        <end position="17"/>
    </location>
</feature>
<dbReference type="AlphaFoldDB" id="A0AAE0C4U8"/>
<comment type="caution">
    <text evidence="2">The sequence shown here is derived from an EMBL/GenBank/DDBJ whole genome shotgun (WGS) entry which is preliminary data.</text>
</comment>
<keyword evidence="1" id="KW-0732">Signal</keyword>
<evidence type="ECO:0000313" key="2">
    <source>
        <dbReference type="EMBL" id="KAK3248458.1"/>
    </source>
</evidence>
<protein>
    <submittedName>
        <fullName evidence="2">Uncharacterized protein</fullName>
    </submittedName>
</protein>
<evidence type="ECO:0000256" key="1">
    <source>
        <dbReference type="SAM" id="SignalP"/>
    </source>
</evidence>